<dbReference type="AlphaFoldDB" id="A0AAD2EZB3"/>
<comment type="caution">
    <text evidence="3">The sequence shown here is derived from an EMBL/GenBank/DDBJ whole genome shotgun (WGS) entry which is preliminary data.</text>
</comment>
<evidence type="ECO:0008006" key="5">
    <source>
        <dbReference type="Google" id="ProtNLM"/>
    </source>
</evidence>
<feature type="chain" id="PRO_5041946865" description="Secreted protein" evidence="2">
    <location>
        <begin position="27"/>
        <end position="111"/>
    </location>
</feature>
<dbReference type="EMBL" id="CATZAZ010000002">
    <property type="protein sequence ID" value="CAJ0786052.1"/>
    <property type="molecule type" value="Genomic_DNA"/>
</dbReference>
<organism evidence="3 4">
    <name type="scientific">Ralstonia thomasii</name>
    <dbReference type="NCBI Taxonomy" id="3058596"/>
    <lineage>
        <taxon>Bacteria</taxon>
        <taxon>Pseudomonadati</taxon>
        <taxon>Pseudomonadota</taxon>
        <taxon>Betaproteobacteria</taxon>
        <taxon>Burkholderiales</taxon>
        <taxon>Burkholderiaceae</taxon>
        <taxon>Ralstonia</taxon>
    </lineage>
</organism>
<feature type="region of interest" description="Disordered" evidence="1">
    <location>
        <begin position="31"/>
        <end position="54"/>
    </location>
</feature>
<keyword evidence="2" id="KW-0732">Signal</keyword>
<name>A0AAD2EZB3_9RALS</name>
<feature type="signal peptide" evidence="2">
    <location>
        <begin position="1"/>
        <end position="26"/>
    </location>
</feature>
<evidence type="ECO:0000256" key="2">
    <source>
        <dbReference type="SAM" id="SignalP"/>
    </source>
</evidence>
<evidence type="ECO:0000256" key="1">
    <source>
        <dbReference type="SAM" id="MobiDB-lite"/>
    </source>
</evidence>
<protein>
    <recommendedName>
        <fullName evidence="5">Secreted protein</fullName>
    </recommendedName>
</protein>
<evidence type="ECO:0000313" key="4">
    <source>
        <dbReference type="Proteomes" id="UP001189756"/>
    </source>
</evidence>
<accession>A0AAD2EZB3</accession>
<evidence type="ECO:0000313" key="3">
    <source>
        <dbReference type="EMBL" id="CAJ0786052.1"/>
    </source>
</evidence>
<dbReference type="Proteomes" id="UP001189756">
    <property type="component" value="Unassembled WGS sequence"/>
</dbReference>
<gene>
    <name evidence="3" type="ORF">R77560_01373</name>
</gene>
<proteinExistence type="predicted"/>
<reference evidence="3" key="1">
    <citation type="submission" date="2023-07" db="EMBL/GenBank/DDBJ databases">
        <authorList>
            <person name="Peeters C."/>
        </authorList>
    </citation>
    <scope>NUCLEOTIDE SEQUENCE</scope>
    <source>
        <strain evidence="3">R-77560</strain>
    </source>
</reference>
<sequence>MPKRLHVRPFTVLLMGLALLGGSASAQVVAPTSANTKSAVPAQDSPANPSIEDAPLTALPTHVKSGAPPVHGGFEVERCREVNATTGKCVDAMCVGYTDQGVRSEHFECVP</sequence>